<reference evidence="6" key="1">
    <citation type="journal article" date="2020" name="Stud. Mycol.">
        <title>101 Dothideomycetes genomes: a test case for predicting lifestyles and emergence of pathogens.</title>
        <authorList>
            <person name="Haridas S."/>
            <person name="Albert R."/>
            <person name="Binder M."/>
            <person name="Bloem J."/>
            <person name="Labutti K."/>
            <person name="Salamov A."/>
            <person name="Andreopoulos B."/>
            <person name="Baker S."/>
            <person name="Barry K."/>
            <person name="Bills G."/>
            <person name="Bluhm B."/>
            <person name="Cannon C."/>
            <person name="Castanera R."/>
            <person name="Culley D."/>
            <person name="Daum C."/>
            <person name="Ezra D."/>
            <person name="Gonzalez J."/>
            <person name="Henrissat B."/>
            <person name="Kuo A."/>
            <person name="Liang C."/>
            <person name="Lipzen A."/>
            <person name="Lutzoni F."/>
            <person name="Magnuson J."/>
            <person name="Mondo S."/>
            <person name="Nolan M."/>
            <person name="Ohm R."/>
            <person name="Pangilinan J."/>
            <person name="Park H.-J."/>
            <person name="Ramirez L."/>
            <person name="Alfaro M."/>
            <person name="Sun H."/>
            <person name="Tritt A."/>
            <person name="Yoshinaga Y."/>
            <person name="Zwiers L.-H."/>
            <person name="Turgeon B."/>
            <person name="Goodwin S."/>
            <person name="Spatafora J."/>
            <person name="Crous P."/>
            <person name="Grigoriev I."/>
        </authorList>
    </citation>
    <scope>NUCLEOTIDE SEQUENCE</scope>
    <source>
        <strain evidence="6">CBS 121167</strain>
    </source>
</reference>
<evidence type="ECO:0000256" key="3">
    <source>
        <dbReference type="SAM" id="MobiDB-lite"/>
    </source>
</evidence>
<dbReference type="PANTHER" id="PTHR11188">
    <property type="entry name" value="ARRESTIN DOMAIN CONTAINING PROTEIN"/>
    <property type="match status" value="1"/>
</dbReference>
<dbReference type="PANTHER" id="PTHR11188:SF17">
    <property type="entry name" value="FI21816P1"/>
    <property type="match status" value="1"/>
</dbReference>
<keyword evidence="7" id="KW-1185">Reference proteome</keyword>
<dbReference type="GO" id="GO:0005886">
    <property type="term" value="C:plasma membrane"/>
    <property type="evidence" value="ECO:0007669"/>
    <property type="project" value="TreeGrafter"/>
</dbReference>
<comment type="similarity">
    <text evidence="1">Belongs to the arrestin family.</text>
</comment>
<dbReference type="InterPro" id="IPR014756">
    <property type="entry name" value="Ig_E-set"/>
</dbReference>
<feature type="domain" description="Arrestin-like N-terminal" evidence="4">
    <location>
        <begin position="31"/>
        <end position="137"/>
    </location>
</feature>
<evidence type="ECO:0000256" key="2">
    <source>
        <dbReference type="ARBA" id="ARBA00038766"/>
    </source>
</evidence>
<dbReference type="Pfam" id="PF00339">
    <property type="entry name" value="Arrestin_N"/>
    <property type="match status" value="1"/>
</dbReference>
<evidence type="ECO:0000313" key="6">
    <source>
        <dbReference type="EMBL" id="KAF2144831.1"/>
    </source>
</evidence>
<dbReference type="Proteomes" id="UP000799438">
    <property type="component" value="Unassembled WGS sequence"/>
</dbReference>
<dbReference type="AlphaFoldDB" id="A0A6A6BQH2"/>
<evidence type="ECO:0000256" key="1">
    <source>
        <dbReference type="ARBA" id="ARBA00005298"/>
    </source>
</evidence>
<dbReference type="GO" id="GO:0070086">
    <property type="term" value="P:ubiquitin-dependent endocytosis"/>
    <property type="evidence" value="ECO:0007669"/>
    <property type="project" value="TreeGrafter"/>
</dbReference>
<dbReference type="OrthoDB" id="2333384at2759"/>
<protein>
    <submittedName>
        <fullName evidence="6">Uncharacterized protein</fullName>
    </submittedName>
</protein>
<feature type="compositionally biased region" description="Low complexity" evidence="3">
    <location>
        <begin position="341"/>
        <end position="354"/>
    </location>
</feature>
<name>A0A6A6BQH2_9PEZI</name>
<evidence type="ECO:0000313" key="7">
    <source>
        <dbReference type="Proteomes" id="UP000799438"/>
    </source>
</evidence>
<evidence type="ECO:0000259" key="5">
    <source>
        <dbReference type="Pfam" id="PF02752"/>
    </source>
</evidence>
<dbReference type="SUPFAM" id="SSF81296">
    <property type="entry name" value="E set domains"/>
    <property type="match status" value="1"/>
</dbReference>
<dbReference type="GO" id="GO:0030674">
    <property type="term" value="F:protein-macromolecule adaptor activity"/>
    <property type="evidence" value="ECO:0007669"/>
    <property type="project" value="TreeGrafter"/>
</dbReference>
<accession>A0A6A6BQH2</accession>
<dbReference type="GO" id="GO:0005829">
    <property type="term" value="C:cytosol"/>
    <property type="evidence" value="ECO:0007669"/>
    <property type="project" value="TreeGrafter"/>
</dbReference>
<dbReference type="InterPro" id="IPR050357">
    <property type="entry name" value="Arrestin_domain-protein"/>
</dbReference>
<proteinExistence type="inferred from homology"/>
<feature type="region of interest" description="Disordered" evidence="3">
    <location>
        <begin position="337"/>
        <end position="369"/>
    </location>
</feature>
<dbReference type="RefSeq" id="XP_033400543.1">
    <property type="nucleotide sequence ID" value="XM_033535504.1"/>
</dbReference>
<dbReference type="InterPro" id="IPR014752">
    <property type="entry name" value="Arrestin-like_C"/>
</dbReference>
<dbReference type="GO" id="GO:0031625">
    <property type="term" value="F:ubiquitin protein ligase binding"/>
    <property type="evidence" value="ECO:0007669"/>
    <property type="project" value="TreeGrafter"/>
</dbReference>
<sequence>MISHNPDKTLRIGLDSKDIVFRRTHRDGQKKVIKGHVTFFSQTPTTIKSVKVILKGVRKVSWFTNTLQPQTVQQKETIHHQEQKLHVFVRSAAQASKAEPGLYTWPFTFSLSGDLPESVSWLPYNTSISYTLTAEVATGILSMVTSTTEDLQLIKSPSFWADDLYFAPEFRELTFPSDLTCQIFLAQPYQPTDGELSLDFTITGNRNTSSDVESIKLDLLQTVQLAVTRDHKLWRSSKEERLIKTITRTPNDIVTFLESPLPESNCATIRFSVPMQLPLVPFTCVQSVNEENVNVRYKLRVTVCTQDEDGKASNVRRQSVYLFPKLFSPIQKRPRTILIPSNSSSSSSSSDASSEGTVTPPELPPELYDGSCACDSLPLPPYGEHVFDKPYHGEVRLPDDDIWNS</sequence>
<dbReference type="GeneID" id="54292998"/>
<organism evidence="6 7">
    <name type="scientific">Aplosporella prunicola CBS 121167</name>
    <dbReference type="NCBI Taxonomy" id="1176127"/>
    <lineage>
        <taxon>Eukaryota</taxon>
        <taxon>Fungi</taxon>
        <taxon>Dikarya</taxon>
        <taxon>Ascomycota</taxon>
        <taxon>Pezizomycotina</taxon>
        <taxon>Dothideomycetes</taxon>
        <taxon>Dothideomycetes incertae sedis</taxon>
        <taxon>Botryosphaeriales</taxon>
        <taxon>Aplosporellaceae</taxon>
        <taxon>Aplosporella</taxon>
    </lineage>
</organism>
<dbReference type="Pfam" id="PF02752">
    <property type="entry name" value="Arrestin_C"/>
    <property type="match status" value="1"/>
</dbReference>
<feature type="domain" description="Arrestin C-terminal-like" evidence="5">
    <location>
        <begin position="197"/>
        <end position="314"/>
    </location>
</feature>
<evidence type="ECO:0000259" key="4">
    <source>
        <dbReference type="Pfam" id="PF00339"/>
    </source>
</evidence>
<dbReference type="InterPro" id="IPR011021">
    <property type="entry name" value="Arrestin-like_N"/>
</dbReference>
<dbReference type="EMBL" id="ML995479">
    <property type="protein sequence ID" value="KAF2144831.1"/>
    <property type="molecule type" value="Genomic_DNA"/>
</dbReference>
<dbReference type="Gene3D" id="2.60.40.640">
    <property type="match status" value="1"/>
</dbReference>
<dbReference type="InterPro" id="IPR011022">
    <property type="entry name" value="Arrestin_C-like"/>
</dbReference>
<comment type="subunit">
    <text evidence="2">Interacts with hulA.</text>
</comment>
<gene>
    <name evidence="6" type="ORF">K452DRAFT_147987</name>
</gene>